<dbReference type="Gene3D" id="2.60.40.10">
    <property type="entry name" value="Immunoglobulins"/>
    <property type="match status" value="1"/>
</dbReference>
<dbReference type="AlphaFoldDB" id="A0AAE3GNZ8"/>
<dbReference type="GO" id="GO:0005576">
    <property type="term" value="C:extracellular region"/>
    <property type="evidence" value="ECO:0007669"/>
    <property type="project" value="InterPro"/>
</dbReference>
<dbReference type="GO" id="GO:0005509">
    <property type="term" value="F:calcium ion binding"/>
    <property type="evidence" value="ECO:0007669"/>
    <property type="project" value="InterPro"/>
</dbReference>
<protein>
    <recommendedName>
        <fullName evidence="4">protein O-GlcNAc transferase</fullName>
        <ecNumber evidence="4">2.4.1.255</ecNumber>
    </recommendedName>
</protein>
<keyword evidence="11" id="KW-0472">Membrane</keyword>
<keyword evidence="5" id="KW-0800">Toxin</keyword>
<dbReference type="PROSITE" id="PS00330">
    <property type="entry name" value="HEMOLYSIN_CALCIUM"/>
    <property type="match status" value="3"/>
</dbReference>
<dbReference type="RefSeq" id="WP_254010870.1">
    <property type="nucleotide sequence ID" value="NZ_JAMZMM010000038.1"/>
</dbReference>
<dbReference type="InterPro" id="IPR029489">
    <property type="entry name" value="OGT/SEC/SPY_C"/>
</dbReference>
<dbReference type="GO" id="GO:0016020">
    <property type="term" value="C:membrane"/>
    <property type="evidence" value="ECO:0007669"/>
    <property type="project" value="UniProtKB-SubCell"/>
</dbReference>
<evidence type="ECO:0000256" key="3">
    <source>
        <dbReference type="ARBA" id="ARBA00005386"/>
    </source>
</evidence>
<comment type="similarity">
    <text evidence="3">Belongs to the glycosyltransferase 41 family. O-GlcNAc transferase subfamily.</text>
</comment>
<comment type="caution">
    <text evidence="14">The sequence shown here is derived from an EMBL/GenBank/DDBJ whole genome shotgun (WGS) entry which is preliminary data.</text>
</comment>
<dbReference type="PANTHER" id="PTHR44366:SF1">
    <property type="entry name" value="UDP-N-ACETYLGLUCOSAMINE--PEPTIDE N-ACETYLGLUCOSAMINYLTRANSFERASE 110 KDA SUBUNIT"/>
    <property type="match status" value="1"/>
</dbReference>
<dbReference type="InterPro" id="IPR011990">
    <property type="entry name" value="TPR-like_helical_dom_sf"/>
</dbReference>
<dbReference type="Proteomes" id="UP001204953">
    <property type="component" value="Unassembled WGS sequence"/>
</dbReference>
<dbReference type="PANTHER" id="PTHR44366">
    <property type="entry name" value="UDP-N-ACETYLGLUCOSAMINE--PEPTIDE N-ACETYLGLUCOSAMINYLTRANSFERASE 110 KDA SUBUNIT"/>
    <property type="match status" value="1"/>
</dbReference>
<dbReference type="InterPro" id="IPR002126">
    <property type="entry name" value="Cadherin-like_dom"/>
</dbReference>
<dbReference type="Pfam" id="PF14559">
    <property type="entry name" value="TPR_19"/>
    <property type="match status" value="1"/>
</dbReference>
<feature type="domain" description="Cadherin" evidence="13">
    <location>
        <begin position="436"/>
        <end position="586"/>
    </location>
</feature>
<keyword evidence="8" id="KW-0677">Repeat</keyword>
<dbReference type="Gene3D" id="2.150.10.10">
    <property type="entry name" value="Serralysin-like metalloprotease, C-terminal"/>
    <property type="match status" value="1"/>
</dbReference>
<evidence type="ECO:0000256" key="7">
    <source>
        <dbReference type="ARBA" id="ARBA00022679"/>
    </source>
</evidence>
<dbReference type="Gene3D" id="2.60.40.3440">
    <property type="match status" value="1"/>
</dbReference>
<dbReference type="InterPro" id="IPR003995">
    <property type="entry name" value="RTX_toxin_determinant-A"/>
</dbReference>
<accession>A0AAE3GNZ8</accession>
<evidence type="ECO:0000256" key="8">
    <source>
        <dbReference type="ARBA" id="ARBA00022737"/>
    </source>
</evidence>
<keyword evidence="7" id="KW-0808">Transferase</keyword>
<dbReference type="InterPro" id="IPR019734">
    <property type="entry name" value="TPR_rpt"/>
</dbReference>
<keyword evidence="9 12" id="KW-0802">TPR repeat</keyword>
<keyword evidence="15" id="KW-1185">Reference proteome</keyword>
<gene>
    <name evidence="14" type="ORF">NJ959_06195</name>
</gene>
<reference evidence="14" key="1">
    <citation type="submission" date="2022-06" db="EMBL/GenBank/DDBJ databases">
        <title>New cyanobacteria of genus Symplocastrum in benthos of Lake Baikal.</title>
        <authorList>
            <person name="Sorokovikova E."/>
            <person name="Tikhonova I."/>
            <person name="Krasnopeev A."/>
            <person name="Evseev P."/>
            <person name="Gladkikh A."/>
            <person name="Belykh O."/>
        </authorList>
    </citation>
    <scope>NUCLEOTIDE SEQUENCE</scope>
    <source>
        <strain evidence="14">BBK-W-15</strain>
    </source>
</reference>
<dbReference type="InterPro" id="IPR013783">
    <property type="entry name" value="Ig-like_fold"/>
</dbReference>
<proteinExistence type="inferred from homology"/>
<dbReference type="InterPro" id="IPR001343">
    <property type="entry name" value="Hemolysn_Ca-bd"/>
</dbReference>
<comment type="subcellular location">
    <subcellularLocation>
        <location evidence="1">Membrane</location>
    </subcellularLocation>
</comment>
<dbReference type="Pfam" id="PF13844">
    <property type="entry name" value="Glyco_transf_41"/>
    <property type="match status" value="1"/>
</dbReference>
<dbReference type="InterPro" id="IPR011049">
    <property type="entry name" value="Serralysin-like_metalloprot_C"/>
</dbReference>
<dbReference type="PROSITE" id="PS50268">
    <property type="entry name" value="CADHERIN_2"/>
    <property type="match status" value="1"/>
</dbReference>
<keyword evidence="6" id="KW-0328">Glycosyltransferase</keyword>
<name>A0AAE3GNZ8_9CYAN</name>
<dbReference type="Pfam" id="PF17892">
    <property type="entry name" value="Cadherin_5"/>
    <property type="match status" value="1"/>
</dbReference>
<sequence length="890" mass="94212">MTKSVNQPQNIIPKNSQNLWQQALVAHQNNQFTLAIALYQQVIAQNPEFADAYANLAMALSSTSQYPAADEAFRRALALQPNHANNHSNYGFFLSCLKQHQTAEAHLRRAVQLEPQLGIAWLNLGNVLRSLERWEEAVSCYQVAWPLDFTRLKILSDWVFGLKKICRWSAEESVTLTLLQASAYELERGKPAPINPFVACVLPLSLAEFQQICVSHAQSLSDWVEQEGLGRHFHHPHRHSNTKIKVGYVSAAFTHHPTGQLMEGMFERHDRTRFEIYGYATSINDGSPYRQQIQNTIEHFREVHDLSNLALAETIYQDGIDILVDLDGYTTDHRQGVFALKPAPIQVTWLGFPGTTGGSYMDYLIADSVVVPPESEEFYSETIVRLPHTYNPNATAINALTTNATDSFTFTVSDGSLSASQGFTVNITGVNDTATISGTATAAVTEDATSPNLTATGTLTVADVDTNQNKFNTTVTSTPGNLGNLSITDAGAYSYSVDNSAVQYLGAGQTKNETFTVQSLDGTASQNITVTITGVNDTATISGTATAAVTEDATSPNLTATGTLTVADVDTNQNKFNTTVTSTPGNLGNLSITDAGAYSYSVDNSAVQYLGAGQTKNETFTVQSLDGTASQDITVTITGVNDAPVGVNDSAATAFNTPVTIQTSTLLANDTDVDSTFRSITAVSGFSNGTAVLNNNGTANNTTDDYIVFTPTTGFSGNASFNYTLSDGSLTGTAAVTVAVGASITGTNKADNLVGTNGNDNIDGGNGSDVISGGAGNDTLYGGNGDDILYGGAGNDILYGGNGDDILYGGIGSDTLTGGNGKDTFAFTGGDGSDTITDFTKGQDKIGLYSGLSFGQLSFTSNQILVTGEILATLTGVNTTTLTAANFVNL</sequence>
<evidence type="ECO:0000256" key="11">
    <source>
        <dbReference type="ARBA" id="ARBA00023136"/>
    </source>
</evidence>
<dbReference type="SUPFAM" id="SSF48452">
    <property type="entry name" value="TPR-like"/>
    <property type="match status" value="1"/>
</dbReference>
<dbReference type="Pfam" id="PF13176">
    <property type="entry name" value="TPR_7"/>
    <property type="match status" value="1"/>
</dbReference>
<evidence type="ECO:0000256" key="4">
    <source>
        <dbReference type="ARBA" id="ARBA00011970"/>
    </source>
</evidence>
<keyword evidence="10" id="KW-0843">Virulence</keyword>
<dbReference type="GO" id="GO:0007156">
    <property type="term" value="P:homophilic cell adhesion via plasma membrane adhesion molecules"/>
    <property type="evidence" value="ECO:0007669"/>
    <property type="project" value="InterPro"/>
</dbReference>
<evidence type="ECO:0000313" key="14">
    <source>
        <dbReference type="EMBL" id="MCP2728066.1"/>
    </source>
</evidence>
<dbReference type="SMART" id="SM00028">
    <property type="entry name" value="TPR"/>
    <property type="match status" value="4"/>
</dbReference>
<evidence type="ECO:0000256" key="6">
    <source>
        <dbReference type="ARBA" id="ARBA00022676"/>
    </source>
</evidence>
<evidence type="ECO:0000259" key="13">
    <source>
        <dbReference type="PROSITE" id="PS50268"/>
    </source>
</evidence>
<organism evidence="14 15">
    <name type="scientific">Limnofasciculus baicalensis BBK-W-15</name>
    <dbReference type="NCBI Taxonomy" id="2699891"/>
    <lineage>
        <taxon>Bacteria</taxon>
        <taxon>Bacillati</taxon>
        <taxon>Cyanobacteriota</taxon>
        <taxon>Cyanophyceae</taxon>
        <taxon>Coleofasciculales</taxon>
        <taxon>Coleofasciculaceae</taxon>
        <taxon>Limnofasciculus</taxon>
        <taxon>Limnofasciculus baicalensis</taxon>
    </lineage>
</organism>
<evidence type="ECO:0000256" key="2">
    <source>
        <dbReference type="ARBA" id="ARBA00004922"/>
    </source>
</evidence>
<dbReference type="PRINTS" id="PR01488">
    <property type="entry name" value="RTXTOXINA"/>
</dbReference>
<dbReference type="NCBIfam" id="TIGR01965">
    <property type="entry name" value="VCBS_repeat"/>
    <property type="match status" value="3"/>
</dbReference>
<evidence type="ECO:0000256" key="1">
    <source>
        <dbReference type="ARBA" id="ARBA00004370"/>
    </source>
</evidence>
<dbReference type="GO" id="GO:0097363">
    <property type="term" value="F:protein O-acetylglucosaminyltransferase activity"/>
    <property type="evidence" value="ECO:0007669"/>
    <property type="project" value="UniProtKB-EC"/>
</dbReference>
<dbReference type="InterPro" id="IPR037919">
    <property type="entry name" value="OGT"/>
</dbReference>
<dbReference type="EMBL" id="JAMZMM010000038">
    <property type="protein sequence ID" value="MCP2728066.1"/>
    <property type="molecule type" value="Genomic_DNA"/>
</dbReference>
<dbReference type="SUPFAM" id="SSF51120">
    <property type="entry name" value="beta-Roll"/>
    <property type="match status" value="1"/>
</dbReference>
<dbReference type="GO" id="GO:0006493">
    <property type="term" value="P:protein O-linked glycosylation"/>
    <property type="evidence" value="ECO:0007669"/>
    <property type="project" value="InterPro"/>
</dbReference>
<dbReference type="PROSITE" id="PS50293">
    <property type="entry name" value="TPR_REGION"/>
    <property type="match status" value="1"/>
</dbReference>
<evidence type="ECO:0000256" key="5">
    <source>
        <dbReference type="ARBA" id="ARBA00022656"/>
    </source>
</evidence>
<dbReference type="Pfam" id="PF00353">
    <property type="entry name" value="HemolysinCabind"/>
    <property type="match status" value="2"/>
</dbReference>
<evidence type="ECO:0000256" key="10">
    <source>
        <dbReference type="ARBA" id="ARBA00023026"/>
    </source>
</evidence>
<comment type="pathway">
    <text evidence="2">Protein modification; protein glycosylation.</text>
</comment>
<dbReference type="InterPro" id="IPR041690">
    <property type="entry name" value="Cadherin_5"/>
</dbReference>
<dbReference type="Gene3D" id="1.25.40.10">
    <property type="entry name" value="Tetratricopeptide repeat domain"/>
    <property type="match status" value="1"/>
</dbReference>
<dbReference type="PRINTS" id="PR00313">
    <property type="entry name" value="CABNDNGRPT"/>
</dbReference>
<dbReference type="PROSITE" id="PS50005">
    <property type="entry name" value="TPR"/>
    <property type="match status" value="1"/>
</dbReference>
<dbReference type="InterPro" id="IPR018511">
    <property type="entry name" value="Hemolysin-typ_Ca-bd_CS"/>
</dbReference>
<dbReference type="Gene3D" id="3.40.50.11380">
    <property type="match status" value="1"/>
</dbReference>
<evidence type="ECO:0000313" key="15">
    <source>
        <dbReference type="Proteomes" id="UP001204953"/>
    </source>
</evidence>
<dbReference type="GO" id="GO:0090729">
    <property type="term" value="F:toxin activity"/>
    <property type="evidence" value="ECO:0007669"/>
    <property type="project" value="UniProtKB-KW"/>
</dbReference>
<dbReference type="InterPro" id="IPR010221">
    <property type="entry name" value="VCBS_dom"/>
</dbReference>
<evidence type="ECO:0000256" key="12">
    <source>
        <dbReference type="PROSITE-ProRule" id="PRU00339"/>
    </source>
</evidence>
<evidence type="ECO:0000256" key="9">
    <source>
        <dbReference type="ARBA" id="ARBA00022803"/>
    </source>
</evidence>
<dbReference type="EC" id="2.4.1.255" evidence="4"/>
<feature type="repeat" description="TPR" evidence="12">
    <location>
        <begin position="50"/>
        <end position="83"/>
    </location>
</feature>